<evidence type="ECO:0000313" key="2">
    <source>
        <dbReference type="Proteomes" id="UP001482620"/>
    </source>
</evidence>
<reference evidence="1 2" key="1">
    <citation type="submission" date="2021-06" db="EMBL/GenBank/DDBJ databases">
        <authorList>
            <person name="Palmer J.M."/>
        </authorList>
    </citation>
    <scope>NUCLEOTIDE SEQUENCE [LARGE SCALE GENOMIC DNA]</scope>
    <source>
        <strain evidence="2">if_2019</strain>
        <tissue evidence="1">Muscle</tissue>
    </source>
</reference>
<protein>
    <submittedName>
        <fullName evidence="1">Uncharacterized protein</fullName>
    </submittedName>
</protein>
<dbReference type="EMBL" id="JAHRIQ010070465">
    <property type="protein sequence ID" value="MEQ2243957.1"/>
    <property type="molecule type" value="Genomic_DNA"/>
</dbReference>
<sequence>MCNLEPNVWPRHDIHYFHLLLPCQHPNQSSLTPPVVLALYAVHWLTNSTRLWKALSYSHEEPKISNHTVSRILKRGSWSCRWWLPGELRL</sequence>
<dbReference type="Proteomes" id="UP001482620">
    <property type="component" value="Unassembled WGS sequence"/>
</dbReference>
<gene>
    <name evidence="1" type="ORF">ILYODFUR_012234</name>
</gene>
<name>A0ABV0UHA0_9TELE</name>
<keyword evidence="2" id="KW-1185">Reference proteome</keyword>
<proteinExistence type="predicted"/>
<evidence type="ECO:0000313" key="1">
    <source>
        <dbReference type="EMBL" id="MEQ2243957.1"/>
    </source>
</evidence>
<organism evidence="1 2">
    <name type="scientific">Ilyodon furcidens</name>
    <name type="common">goldbreast splitfin</name>
    <dbReference type="NCBI Taxonomy" id="33524"/>
    <lineage>
        <taxon>Eukaryota</taxon>
        <taxon>Metazoa</taxon>
        <taxon>Chordata</taxon>
        <taxon>Craniata</taxon>
        <taxon>Vertebrata</taxon>
        <taxon>Euteleostomi</taxon>
        <taxon>Actinopterygii</taxon>
        <taxon>Neopterygii</taxon>
        <taxon>Teleostei</taxon>
        <taxon>Neoteleostei</taxon>
        <taxon>Acanthomorphata</taxon>
        <taxon>Ovalentaria</taxon>
        <taxon>Atherinomorphae</taxon>
        <taxon>Cyprinodontiformes</taxon>
        <taxon>Goodeidae</taxon>
        <taxon>Ilyodon</taxon>
    </lineage>
</organism>
<comment type="caution">
    <text evidence="1">The sequence shown here is derived from an EMBL/GenBank/DDBJ whole genome shotgun (WGS) entry which is preliminary data.</text>
</comment>
<accession>A0ABV0UHA0</accession>